<keyword evidence="5" id="KW-1185">Reference proteome</keyword>
<evidence type="ECO:0008006" key="6">
    <source>
        <dbReference type="Google" id="ProtNLM"/>
    </source>
</evidence>
<evidence type="ECO:0000256" key="2">
    <source>
        <dbReference type="ARBA" id="ARBA00023002"/>
    </source>
</evidence>
<dbReference type="CDD" id="cd05374">
    <property type="entry name" value="17beta-HSD-like_SDR_c"/>
    <property type="match status" value="1"/>
</dbReference>
<dbReference type="AlphaFoldDB" id="A0A6J5DK18"/>
<dbReference type="PANTHER" id="PTHR43976:SF16">
    <property type="entry name" value="SHORT-CHAIN DEHYDROGENASE_REDUCTASE FAMILY PROTEIN"/>
    <property type="match status" value="1"/>
</dbReference>
<reference evidence="4 5" key="1">
    <citation type="submission" date="2020-04" db="EMBL/GenBank/DDBJ databases">
        <authorList>
            <person name="De Canck E."/>
        </authorList>
    </citation>
    <scope>NUCLEOTIDE SEQUENCE [LARGE SCALE GENOMIC DNA]</scope>
    <source>
        <strain evidence="4 5">LMG 29542</strain>
    </source>
</reference>
<dbReference type="RefSeq" id="WP_175226342.1">
    <property type="nucleotide sequence ID" value="NZ_CADIKH010000008.1"/>
</dbReference>
<gene>
    <name evidence="4" type="ORF">LMG29542_02059</name>
</gene>
<dbReference type="Proteomes" id="UP000494363">
    <property type="component" value="Unassembled WGS sequence"/>
</dbReference>
<evidence type="ECO:0000313" key="5">
    <source>
        <dbReference type="Proteomes" id="UP000494363"/>
    </source>
</evidence>
<dbReference type="PRINTS" id="PR00080">
    <property type="entry name" value="SDRFAMILY"/>
</dbReference>
<dbReference type="EMBL" id="CADIKH010000008">
    <property type="protein sequence ID" value="CAB3753562.1"/>
    <property type="molecule type" value="Genomic_DNA"/>
</dbReference>
<proteinExistence type="inferred from homology"/>
<dbReference type="InterPro" id="IPR051911">
    <property type="entry name" value="SDR_oxidoreductase"/>
</dbReference>
<dbReference type="Pfam" id="PF00106">
    <property type="entry name" value="adh_short"/>
    <property type="match status" value="1"/>
</dbReference>
<keyword evidence="2" id="KW-0560">Oxidoreductase</keyword>
<organism evidence="4 5">
    <name type="scientific">Paraburkholderia humisilvae</name>
    <dbReference type="NCBI Taxonomy" id="627669"/>
    <lineage>
        <taxon>Bacteria</taxon>
        <taxon>Pseudomonadati</taxon>
        <taxon>Pseudomonadota</taxon>
        <taxon>Betaproteobacteria</taxon>
        <taxon>Burkholderiales</taxon>
        <taxon>Burkholderiaceae</taxon>
        <taxon>Paraburkholderia</taxon>
    </lineage>
</organism>
<evidence type="ECO:0000313" key="4">
    <source>
        <dbReference type="EMBL" id="CAB3753562.1"/>
    </source>
</evidence>
<accession>A0A6J5DK18</accession>
<dbReference type="PRINTS" id="PR00081">
    <property type="entry name" value="GDHRDH"/>
</dbReference>
<comment type="similarity">
    <text evidence="1 3">Belongs to the short-chain dehydrogenases/reductases (SDR) family.</text>
</comment>
<dbReference type="NCBIfam" id="NF004824">
    <property type="entry name" value="PRK06180.1"/>
    <property type="match status" value="1"/>
</dbReference>
<protein>
    <recommendedName>
        <fullName evidence="6">3-(cis-5,6-dihydroxycyclohexa-1,3-dien-1-yl)propanoate dehydrogenase</fullName>
    </recommendedName>
</protein>
<name>A0A6J5DK18_9BURK</name>
<evidence type="ECO:0000256" key="3">
    <source>
        <dbReference type="RuleBase" id="RU000363"/>
    </source>
</evidence>
<dbReference type="SUPFAM" id="SSF51735">
    <property type="entry name" value="NAD(P)-binding Rossmann-fold domains"/>
    <property type="match status" value="1"/>
</dbReference>
<dbReference type="PANTHER" id="PTHR43976">
    <property type="entry name" value="SHORT CHAIN DEHYDROGENASE"/>
    <property type="match status" value="1"/>
</dbReference>
<dbReference type="Gene3D" id="3.40.50.720">
    <property type="entry name" value="NAD(P)-binding Rossmann-like Domain"/>
    <property type="match status" value="1"/>
</dbReference>
<evidence type="ECO:0000256" key="1">
    <source>
        <dbReference type="ARBA" id="ARBA00006484"/>
    </source>
</evidence>
<dbReference type="GO" id="GO:0016491">
    <property type="term" value="F:oxidoreductase activity"/>
    <property type="evidence" value="ECO:0007669"/>
    <property type="project" value="UniProtKB-KW"/>
</dbReference>
<dbReference type="InterPro" id="IPR002347">
    <property type="entry name" value="SDR_fam"/>
</dbReference>
<sequence length="282" mass="31011">MIRTNTSRTFFITGVSSGFGRALAEAALAEGHRVVGTLRRQDQRAQFDELAPGRSFGRLLDVTDTPAIAPLIEEVERNVGPIDVLVNNAGYGYEGTIEESPIDELRKQFEVHVVAVVAMVQAVLPYMRERRAGHIVNLTSMCGIVTFPGLGYYHASKFAIEGITETLGKEVRPLGIYVTAIAPGSFRTRWAGKSMVRAERTIADYDEIFEPLRAGRLRRDGHQMGDPVKAAQAILAVVDTPNPPCHLLLGRDALGFVRSQFDDVVAQINAWEKVSASTDFER</sequence>
<dbReference type="InterPro" id="IPR036291">
    <property type="entry name" value="NAD(P)-bd_dom_sf"/>
</dbReference>